<feature type="transmembrane region" description="Helical" evidence="8">
    <location>
        <begin position="20"/>
        <end position="40"/>
    </location>
</feature>
<evidence type="ECO:0000256" key="1">
    <source>
        <dbReference type="ARBA" id="ARBA00004651"/>
    </source>
</evidence>
<keyword evidence="3" id="KW-0813">Transport</keyword>
<evidence type="ECO:0000313" key="10">
    <source>
        <dbReference type="Proteomes" id="UP001276854"/>
    </source>
</evidence>
<protein>
    <submittedName>
        <fullName evidence="9">Iron chelate uptake ABC transporter family permease subunit</fullName>
    </submittedName>
</protein>
<feature type="transmembrane region" description="Helical" evidence="8">
    <location>
        <begin position="75"/>
        <end position="93"/>
    </location>
</feature>
<comment type="similarity">
    <text evidence="2">Belongs to the binding-protein-dependent transport system permease family. FecCD subfamily.</text>
</comment>
<keyword evidence="10" id="KW-1185">Reference proteome</keyword>
<dbReference type="SUPFAM" id="SSF81345">
    <property type="entry name" value="ABC transporter involved in vitamin B12 uptake, BtuC"/>
    <property type="match status" value="1"/>
</dbReference>
<evidence type="ECO:0000256" key="3">
    <source>
        <dbReference type="ARBA" id="ARBA00022448"/>
    </source>
</evidence>
<evidence type="ECO:0000256" key="8">
    <source>
        <dbReference type="SAM" id="Phobius"/>
    </source>
</evidence>
<dbReference type="Pfam" id="PF01032">
    <property type="entry name" value="FecCD"/>
    <property type="match status" value="1"/>
</dbReference>
<proteinExistence type="inferred from homology"/>
<sequence length="345" mass="36631">MKPDGANSITEGYQKRNKKYFFTSLILLMITLCLASFMMIYGNTIYSPAIIFQVLMGEEIKGAGFTIASLRFPRMLSAILCGFAFGLAGNTFQMLLGNPLASPDIIGVTSGASVAAVFGILVLGLSQNEVSLLAVASGIIISSLIYFLSRKNGFSNGRLILTGIGIQAFLNAVTSWLLLRASEYDVASALRWLNGSLNGIKTDQIPRLFIAVILSGGIILLLNRHLMTLQLGETYSITLGVHIKTIRLLLILCSIVLIAFAVSVTGPIASVAFLSGPIAARLVGSGRSNLIVSALMGSVLVLTGDLAGQFALPSRYPAGVITGILGAPYLLFLLLHTNRKGENIS</sequence>
<dbReference type="PANTHER" id="PTHR30472:SF24">
    <property type="entry name" value="FERRIC ENTEROBACTIN TRANSPORT SYSTEM PERMEASE PROTEIN FEPG"/>
    <property type="match status" value="1"/>
</dbReference>
<dbReference type="PANTHER" id="PTHR30472">
    <property type="entry name" value="FERRIC ENTEROBACTIN TRANSPORT SYSTEM PERMEASE PROTEIN"/>
    <property type="match status" value="1"/>
</dbReference>
<dbReference type="InterPro" id="IPR000522">
    <property type="entry name" value="ABC_transptr_permease_BtuC"/>
</dbReference>
<evidence type="ECO:0000256" key="6">
    <source>
        <dbReference type="ARBA" id="ARBA00022989"/>
    </source>
</evidence>
<keyword evidence="4" id="KW-1003">Cell membrane</keyword>
<dbReference type="RefSeq" id="WP_318062342.1">
    <property type="nucleotide sequence ID" value="NZ_JAWONS010000011.1"/>
</dbReference>
<feature type="transmembrane region" description="Helical" evidence="8">
    <location>
        <begin position="105"/>
        <end position="123"/>
    </location>
</feature>
<evidence type="ECO:0000256" key="2">
    <source>
        <dbReference type="ARBA" id="ARBA00007935"/>
    </source>
</evidence>
<evidence type="ECO:0000256" key="4">
    <source>
        <dbReference type="ARBA" id="ARBA00022475"/>
    </source>
</evidence>
<feature type="transmembrane region" description="Helical" evidence="8">
    <location>
        <begin position="246"/>
        <end position="269"/>
    </location>
</feature>
<evidence type="ECO:0000313" key="9">
    <source>
        <dbReference type="EMBL" id="MDW2796064.1"/>
    </source>
</evidence>
<accession>A0ABU4GEL7</accession>
<keyword evidence="6 8" id="KW-1133">Transmembrane helix</keyword>
<reference evidence="9 10" key="1">
    <citation type="submission" date="2023-10" db="EMBL/GenBank/DDBJ databases">
        <title>A novel Glycoside Hydrolase 43-Like Enzyme from Clostrdium boliviensis is an Endo-xylanase, and a Candidate for Xylooligosaccharides Production from Different Xylan Substrates.</title>
        <authorList>
            <person name="Alvarez M.T."/>
            <person name="Rocabado-Villegas L.R."/>
            <person name="Salas-Veizaga D.M."/>
            <person name="Linares-Pasten J.A."/>
            <person name="Gudmundsdottir E.E."/>
            <person name="Hreggvidsson G.O."/>
            <person name="Adlercreutz P."/>
            <person name="Nordberg Karlsson E."/>
        </authorList>
    </citation>
    <scope>NUCLEOTIDE SEQUENCE [LARGE SCALE GENOMIC DNA]</scope>
    <source>
        <strain evidence="9 10">E-1</strain>
    </source>
</reference>
<dbReference type="CDD" id="cd06550">
    <property type="entry name" value="TM_ABC_iron-siderophores_like"/>
    <property type="match status" value="1"/>
</dbReference>
<evidence type="ECO:0000256" key="5">
    <source>
        <dbReference type="ARBA" id="ARBA00022692"/>
    </source>
</evidence>
<dbReference type="Proteomes" id="UP001276854">
    <property type="component" value="Unassembled WGS sequence"/>
</dbReference>
<comment type="caution">
    <text evidence="9">The sequence shown here is derived from an EMBL/GenBank/DDBJ whole genome shotgun (WGS) entry which is preliminary data.</text>
</comment>
<dbReference type="EMBL" id="JAWONS010000011">
    <property type="protein sequence ID" value="MDW2796064.1"/>
    <property type="molecule type" value="Genomic_DNA"/>
</dbReference>
<keyword evidence="7 8" id="KW-0472">Membrane</keyword>
<gene>
    <name evidence="9" type="ORF">RZO55_00495</name>
</gene>
<comment type="subcellular location">
    <subcellularLocation>
        <location evidence="1">Cell membrane</location>
        <topology evidence="1">Multi-pass membrane protein</topology>
    </subcellularLocation>
</comment>
<dbReference type="Gene3D" id="1.10.3470.10">
    <property type="entry name" value="ABC transporter involved in vitamin B12 uptake, BtuC"/>
    <property type="match status" value="1"/>
</dbReference>
<dbReference type="InterPro" id="IPR037294">
    <property type="entry name" value="ABC_BtuC-like"/>
</dbReference>
<feature type="transmembrane region" description="Helical" evidence="8">
    <location>
        <begin position="160"/>
        <end position="179"/>
    </location>
</feature>
<name>A0ABU4GEL7_9CLOT</name>
<feature type="transmembrane region" description="Helical" evidence="8">
    <location>
        <begin position="208"/>
        <end position="226"/>
    </location>
</feature>
<keyword evidence="5 8" id="KW-0812">Transmembrane</keyword>
<evidence type="ECO:0000256" key="7">
    <source>
        <dbReference type="ARBA" id="ARBA00023136"/>
    </source>
</evidence>
<organism evidence="9 10">
    <name type="scientific">Clostridium boliviensis</name>
    <dbReference type="NCBI Taxonomy" id="318465"/>
    <lineage>
        <taxon>Bacteria</taxon>
        <taxon>Bacillati</taxon>
        <taxon>Bacillota</taxon>
        <taxon>Clostridia</taxon>
        <taxon>Eubacteriales</taxon>
        <taxon>Clostridiaceae</taxon>
        <taxon>Clostridium</taxon>
    </lineage>
</organism>
<feature type="transmembrane region" description="Helical" evidence="8">
    <location>
        <begin position="316"/>
        <end position="335"/>
    </location>
</feature>
<feature type="transmembrane region" description="Helical" evidence="8">
    <location>
        <begin position="130"/>
        <end position="148"/>
    </location>
</feature>